<dbReference type="Pfam" id="PF00293">
    <property type="entry name" value="NUDIX"/>
    <property type="match status" value="1"/>
</dbReference>
<protein>
    <recommendedName>
        <fullName evidence="1">Nudix hydrolase domain-containing protein</fullName>
    </recommendedName>
</protein>
<evidence type="ECO:0000313" key="2">
    <source>
        <dbReference type="EMBL" id="CAK7905260.1"/>
    </source>
</evidence>
<dbReference type="InterPro" id="IPR015797">
    <property type="entry name" value="NUDIX_hydrolase-like_dom_sf"/>
</dbReference>
<dbReference type="Proteomes" id="UP001497600">
    <property type="component" value="Chromosome D"/>
</dbReference>
<dbReference type="InterPro" id="IPR000086">
    <property type="entry name" value="NUDIX_hydrolase_dom"/>
</dbReference>
<reference evidence="2 3" key="1">
    <citation type="submission" date="2024-01" db="EMBL/GenBank/DDBJ databases">
        <authorList>
            <consortium name="Genoscope - CEA"/>
            <person name="William W."/>
        </authorList>
    </citation>
    <scope>NUCLEOTIDE SEQUENCE [LARGE SCALE GENOMIC DNA]</scope>
    <source>
        <strain evidence="2 3">29B2s-10</strain>
    </source>
</reference>
<dbReference type="PROSITE" id="PS51462">
    <property type="entry name" value="NUDIX"/>
    <property type="match status" value="1"/>
</dbReference>
<evidence type="ECO:0000259" key="1">
    <source>
        <dbReference type="PROSITE" id="PS51462"/>
    </source>
</evidence>
<feature type="domain" description="Nudix hydrolase" evidence="1">
    <location>
        <begin position="125"/>
        <end position="275"/>
    </location>
</feature>
<accession>A0ABP0EEB4</accession>
<gene>
    <name evidence="2" type="ORF">CAAN4_D13234</name>
</gene>
<proteinExistence type="predicted"/>
<keyword evidence="3" id="KW-1185">Reference proteome</keyword>
<dbReference type="EMBL" id="OZ004256">
    <property type="protein sequence ID" value="CAK7905260.1"/>
    <property type="molecule type" value="Genomic_DNA"/>
</dbReference>
<dbReference type="CDD" id="cd03676">
    <property type="entry name" value="NUDIX_Tnr3_like"/>
    <property type="match status" value="1"/>
</dbReference>
<dbReference type="PANTHER" id="PTHR13622:SF8">
    <property type="entry name" value="THIAMIN PYROPHOSPHOKINASE 1"/>
    <property type="match status" value="1"/>
</dbReference>
<dbReference type="Gene3D" id="3.90.79.10">
    <property type="entry name" value="Nucleoside Triphosphate Pyrophosphohydrolase"/>
    <property type="match status" value="1"/>
</dbReference>
<dbReference type="SUPFAM" id="SSF55811">
    <property type="entry name" value="Nudix"/>
    <property type="match status" value="1"/>
</dbReference>
<evidence type="ECO:0000313" key="3">
    <source>
        <dbReference type="Proteomes" id="UP001497600"/>
    </source>
</evidence>
<dbReference type="Pfam" id="PF15916">
    <property type="entry name" value="DUF4743"/>
    <property type="match status" value="1"/>
</dbReference>
<name>A0ABP0EEB4_9ASCO</name>
<organism evidence="2 3">
    <name type="scientific">[Candida] anglica</name>
    <dbReference type="NCBI Taxonomy" id="148631"/>
    <lineage>
        <taxon>Eukaryota</taxon>
        <taxon>Fungi</taxon>
        <taxon>Dikarya</taxon>
        <taxon>Ascomycota</taxon>
        <taxon>Saccharomycotina</taxon>
        <taxon>Pichiomycetes</taxon>
        <taxon>Debaryomycetaceae</taxon>
        <taxon>Kurtzmaniella</taxon>
    </lineage>
</organism>
<dbReference type="PANTHER" id="PTHR13622">
    <property type="entry name" value="THIAMIN PYROPHOSPHOKINASE"/>
    <property type="match status" value="1"/>
</dbReference>
<sequence>MTFLSVIEQVDNFPYVLSEEYYFLVANDINSTVLGYLSPEIAQLFSFEQDFEVDHVKKTVQISSTLDTFEKRNECFAKVASSWRSKPQFLENLHKGWRNELFCVYNPTSVPYLLVERSFSVLLGVPTYGVHIMGYIPSNKSNNGKLKLWIPRRSSTKPTYPGKLDNTVAGGLGYPYGLFDTVIKECAEEAGLDEEYVRSHVKSSGVVSYMYKPNENDLIVQPEIEYTYDLIFDNETDVVPHPVDGEAESFTLMDIDEVLERIQNNEFKPNCALITIDFLIRHGYITPEDDENYLEIVSRCHRRIPFPTK</sequence>
<dbReference type="InterPro" id="IPR031804">
    <property type="entry name" value="DUF4743"/>
</dbReference>